<sequence>MYKRYLTLIPVVALLTLSTAHADSLIQGLNRVDNSIDKVQNTIHGTQNSIRNGQNKVDNTQRAISEIQDGTYVEKRVEKKVRNQKRKAVNGVINKSTNAIRKATNVY</sequence>
<reference evidence="4 5" key="1">
    <citation type="submission" date="2018-01" db="EMBL/GenBank/DDBJ databases">
        <title>Whole genome sequencing of Histamine producing bacteria.</title>
        <authorList>
            <person name="Butler K."/>
        </authorList>
    </citation>
    <scope>NUCLEOTIDE SEQUENCE [LARGE SCALE GENOMIC DNA]</scope>
    <source>
        <strain evidence="2 5">A2-1</strain>
        <strain evidence="3 4">A6-1</strain>
    </source>
</reference>
<evidence type="ECO:0000313" key="4">
    <source>
        <dbReference type="Proteomes" id="UP000240989"/>
    </source>
</evidence>
<protein>
    <recommendedName>
        <fullName evidence="6">t-SNARE coiled-coil homology domain-containing protein</fullName>
    </recommendedName>
</protein>
<dbReference type="Proteomes" id="UP000241440">
    <property type="component" value="Unassembled WGS sequence"/>
</dbReference>
<evidence type="ECO:0000256" key="1">
    <source>
        <dbReference type="SAM" id="SignalP"/>
    </source>
</evidence>
<comment type="caution">
    <text evidence="2">The sequence shown here is derived from an EMBL/GenBank/DDBJ whole genome shotgun (WGS) entry which is preliminary data.</text>
</comment>
<accession>A0A855SFN1</accession>
<dbReference type="GeneID" id="61230039"/>
<organism evidence="2 5">
    <name type="scientific">Photobacterium angustum</name>
    <dbReference type="NCBI Taxonomy" id="661"/>
    <lineage>
        <taxon>Bacteria</taxon>
        <taxon>Pseudomonadati</taxon>
        <taxon>Pseudomonadota</taxon>
        <taxon>Gammaproteobacteria</taxon>
        <taxon>Vibrionales</taxon>
        <taxon>Vibrionaceae</taxon>
        <taxon>Photobacterium</taxon>
    </lineage>
</organism>
<dbReference type="AlphaFoldDB" id="A0A855SFN1"/>
<evidence type="ECO:0000313" key="3">
    <source>
        <dbReference type="EMBL" id="PSX10794.1"/>
    </source>
</evidence>
<evidence type="ECO:0000313" key="2">
    <source>
        <dbReference type="EMBL" id="PSX08516.1"/>
    </source>
</evidence>
<name>A0A855SFN1_PHOAN</name>
<evidence type="ECO:0000313" key="5">
    <source>
        <dbReference type="Proteomes" id="UP000241440"/>
    </source>
</evidence>
<feature type="chain" id="PRO_5032792784" description="t-SNARE coiled-coil homology domain-containing protein" evidence="1">
    <location>
        <begin position="23"/>
        <end position="107"/>
    </location>
</feature>
<dbReference type="RefSeq" id="WP_005364156.1">
    <property type="nucleotide sequence ID" value="NZ_JAKJTG010000023.1"/>
</dbReference>
<feature type="signal peptide" evidence="1">
    <location>
        <begin position="1"/>
        <end position="22"/>
    </location>
</feature>
<dbReference type="Proteomes" id="UP000240989">
    <property type="component" value="Unassembled WGS sequence"/>
</dbReference>
<dbReference type="EMBL" id="PYOU01000006">
    <property type="protein sequence ID" value="PSX10794.1"/>
    <property type="molecule type" value="Genomic_DNA"/>
</dbReference>
<keyword evidence="1" id="KW-0732">Signal</keyword>
<proteinExistence type="predicted"/>
<evidence type="ECO:0008006" key="6">
    <source>
        <dbReference type="Google" id="ProtNLM"/>
    </source>
</evidence>
<keyword evidence="4" id="KW-1185">Reference proteome</keyword>
<dbReference type="EMBL" id="PYOY01000002">
    <property type="protein sequence ID" value="PSX08516.1"/>
    <property type="molecule type" value="Genomic_DNA"/>
</dbReference>
<gene>
    <name evidence="3" type="ORF">C0W27_09120</name>
    <name evidence="2" type="ORF">C0W41_05335</name>
</gene>